<dbReference type="Proteomes" id="UP001560573">
    <property type="component" value="Unassembled WGS sequence"/>
</dbReference>
<keyword evidence="2" id="KW-1185">Reference proteome</keyword>
<protein>
    <submittedName>
        <fullName evidence="1">Phosphoribosylpyrophosphate synthetase</fullName>
    </submittedName>
</protein>
<evidence type="ECO:0000313" key="2">
    <source>
        <dbReference type="Proteomes" id="UP001560573"/>
    </source>
</evidence>
<reference evidence="1 2" key="1">
    <citation type="submission" date="2023-07" db="EMBL/GenBank/DDBJ databases">
        <authorList>
            <person name="Lian W.-H."/>
        </authorList>
    </citation>
    <scope>NUCLEOTIDE SEQUENCE [LARGE SCALE GENOMIC DNA]</scope>
    <source>
        <strain evidence="1 2">SYSU DXS3180</strain>
    </source>
</reference>
<organism evidence="1 2">
    <name type="scientific">Danxiaibacter flavus</name>
    <dbReference type="NCBI Taxonomy" id="3049108"/>
    <lineage>
        <taxon>Bacteria</taxon>
        <taxon>Pseudomonadati</taxon>
        <taxon>Bacteroidota</taxon>
        <taxon>Chitinophagia</taxon>
        <taxon>Chitinophagales</taxon>
        <taxon>Chitinophagaceae</taxon>
        <taxon>Danxiaibacter</taxon>
    </lineage>
</organism>
<comment type="caution">
    <text evidence="1">The sequence shown here is derived from an EMBL/GenBank/DDBJ whole genome shotgun (WGS) entry which is preliminary data.</text>
</comment>
<dbReference type="EMBL" id="JAULBC010000006">
    <property type="protein sequence ID" value="MEX6689451.1"/>
    <property type="molecule type" value="Genomic_DNA"/>
</dbReference>
<proteinExistence type="predicted"/>
<dbReference type="RefSeq" id="WP_369330858.1">
    <property type="nucleotide sequence ID" value="NZ_JAULBC010000006.1"/>
</dbReference>
<accession>A0ABV3ZHS4</accession>
<sequence length="102" mass="11497">MYTYDTLVEAMNDLKKRGFTTDFNIAFDQIKCAETGICLLPSQFEIREVYRFEGMTNPADSSVLYAVEASDESMKGVLVNAYGVYSDAVSDEMIQKLKVNIQ</sequence>
<name>A0ABV3ZHS4_9BACT</name>
<gene>
    <name evidence="1" type="ORF">QTN47_18230</name>
</gene>
<evidence type="ECO:0000313" key="1">
    <source>
        <dbReference type="EMBL" id="MEX6689451.1"/>
    </source>
</evidence>